<comment type="caution">
    <text evidence="3">The sequence shown here is derived from an EMBL/GenBank/DDBJ whole genome shotgun (WGS) entry which is preliminary data.</text>
</comment>
<dbReference type="Proteomes" id="UP001243330">
    <property type="component" value="Unassembled WGS sequence"/>
</dbReference>
<accession>A0AAD9ECD3</accession>
<proteinExistence type="predicted"/>
<dbReference type="SUPFAM" id="SSF57997">
    <property type="entry name" value="Tropomyosin"/>
    <property type="match status" value="1"/>
</dbReference>
<evidence type="ECO:0000313" key="4">
    <source>
        <dbReference type="Proteomes" id="UP001243330"/>
    </source>
</evidence>
<gene>
    <name evidence="3" type="ORF">CCHR01_14338</name>
</gene>
<feature type="region of interest" description="Disordered" evidence="2">
    <location>
        <begin position="290"/>
        <end position="314"/>
    </location>
</feature>
<feature type="region of interest" description="Disordered" evidence="2">
    <location>
        <begin position="202"/>
        <end position="229"/>
    </location>
</feature>
<evidence type="ECO:0000256" key="1">
    <source>
        <dbReference type="SAM" id="Coils"/>
    </source>
</evidence>
<feature type="compositionally biased region" description="Polar residues" evidence="2">
    <location>
        <begin position="216"/>
        <end position="226"/>
    </location>
</feature>
<feature type="coiled-coil region" evidence="1">
    <location>
        <begin position="354"/>
        <end position="448"/>
    </location>
</feature>
<dbReference type="Gene3D" id="6.10.250.1080">
    <property type="match status" value="1"/>
</dbReference>
<protein>
    <submittedName>
        <fullName evidence="3">Uncharacterized protein</fullName>
    </submittedName>
</protein>
<evidence type="ECO:0000256" key="2">
    <source>
        <dbReference type="SAM" id="MobiDB-lite"/>
    </source>
</evidence>
<organism evidence="3 4">
    <name type="scientific">Colletotrichum chrysophilum</name>
    <dbReference type="NCBI Taxonomy" id="1836956"/>
    <lineage>
        <taxon>Eukaryota</taxon>
        <taxon>Fungi</taxon>
        <taxon>Dikarya</taxon>
        <taxon>Ascomycota</taxon>
        <taxon>Pezizomycotina</taxon>
        <taxon>Sordariomycetes</taxon>
        <taxon>Hypocreomycetidae</taxon>
        <taxon>Glomerellales</taxon>
        <taxon>Glomerellaceae</taxon>
        <taxon>Colletotrichum</taxon>
        <taxon>Colletotrichum gloeosporioides species complex</taxon>
    </lineage>
</organism>
<sequence>MPSSMVPRIPKPTSAYAALEDQGGRKHELIDQAFKFSVAYLAERSFCLRLSDTITDGDLIDTAIYLQITPGLLDSLRFKFYQSSEGAPSHLDNVRRQLGGKGDLIRLWFQLRSGIHAQLIVPKDFPDHKTLGSPARRTYNLIASLAASSSFALYLPANALHKELLNICVNAITQFSALTDKELYSHGRAVQLQRLYRGKGGKLVDTGDYDRPPANGQHNRSHSPAMSESDAATVDFDTVPRHQDSPPQYAESVTDREQFRAILNKAADCHGNSLLGCGPPKYDEIKQAHNVPNASKRVRQSGGEDVPQPRPKRVLSHGSFTKIPMTASAQNARCLGAEPTTQLDDADVDDNMLLRALMRRVEQQDEQIERLRKTHESQQLGQEQRIKRLEDEIGKLRRQNMELEGRYRKVEDTCDVLEDQHTQAQDEMENFEIRIGELQGDCDELEQRMPTIHDVVEDLVRDKLEDCRSDFMKEGLDDLFSEFMAKEAEGSLAGRLREYVRKNVKDEVAIMKANMREALHR</sequence>
<name>A0AAD9ECD3_9PEZI</name>
<dbReference type="EMBL" id="JAQOWY010000380">
    <property type="protein sequence ID" value="KAK1843033.1"/>
    <property type="molecule type" value="Genomic_DNA"/>
</dbReference>
<keyword evidence="1" id="KW-0175">Coiled coil</keyword>
<keyword evidence="4" id="KW-1185">Reference proteome</keyword>
<reference evidence="3" key="1">
    <citation type="submission" date="2023-01" db="EMBL/GenBank/DDBJ databases">
        <title>Colletotrichum chrysophilum M932 genome sequence.</title>
        <authorList>
            <person name="Baroncelli R."/>
        </authorList>
    </citation>
    <scope>NUCLEOTIDE SEQUENCE</scope>
    <source>
        <strain evidence="3">M932</strain>
    </source>
</reference>
<evidence type="ECO:0000313" key="3">
    <source>
        <dbReference type="EMBL" id="KAK1843033.1"/>
    </source>
</evidence>
<dbReference type="AlphaFoldDB" id="A0AAD9ECD3"/>